<evidence type="ECO:0000313" key="3">
    <source>
        <dbReference type="EMBL" id="PSL31503.1"/>
    </source>
</evidence>
<dbReference type="AlphaFoldDB" id="A0A2P8GC03"/>
<comment type="caution">
    <text evidence="3">The sequence shown here is derived from an EMBL/GenBank/DDBJ whole genome shotgun (WGS) entry which is preliminary data.</text>
</comment>
<dbReference type="InterPro" id="IPR036452">
    <property type="entry name" value="Ribo_hydro-like"/>
</dbReference>
<dbReference type="GO" id="GO:0016799">
    <property type="term" value="F:hydrolase activity, hydrolyzing N-glycosyl compounds"/>
    <property type="evidence" value="ECO:0007669"/>
    <property type="project" value="InterPro"/>
</dbReference>
<dbReference type="InterPro" id="IPR001910">
    <property type="entry name" value="Inosine/uridine_hydrolase_dom"/>
</dbReference>
<feature type="domain" description="Inosine/uridine-preferring nucleoside hydrolase" evidence="2">
    <location>
        <begin position="42"/>
        <end position="260"/>
    </location>
</feature>
<accession>A0A2P8GC03</accession>
<reference evidence="3 4" key="1">
    <citation type="submission" date="2018-03" db="EMBL/GenBank/DDBJ databases">
        <title>Genomic Encyclopedia of Archaeal and Bacterial Type Strains, Phase II (KMG-II): from individual species to whole genera.</title>
        <authorList>
            <person name="Goeker M."/>
        </authorList>
    </citation>
    <scope>NUCLEOTIDE SEQUENCE [LARGE SCALE GENOMIC DNA]</scope>
    <source>
        <strain evidence="3 4">DSM 29057</strain>
    </source>
</reference>
<dbReference type="Gene3D" id="3.90.245.10">
    <property type="entry name" value="Ribonucleoside hydrolase-like"/>
    <property type="match status" value="1"/>
</dbReference>
<feature type="signal peptide" evidence="1">
    <location>
        <begin position="1"/>
        <end position="27"/>
    </location>
</feature>
<dbReference type="EMBL" id="PYAS01000003">
    <property type="protein sequence ID" value="PSL31503.1"/>
    <property type="molecule type" value="Genomic_DNA"/>
</dbReference>
<evidence type="ECO:0000256" key="1">
    <source>
        <dbReference type="SAM" id="SignalP"/>
    </source>
</evidence>
<keyword evidence="1" id="KW-0732">Signal</keyword>
<evidence type="ECO:0000313" key="4">
    <source>
        <dbReference type="Proteomes" id="UP000241964"/>
    </source>
</evidence>
<organism evidence="3 4">
    <name type="scientific">Dyadobacter jiangsuensis</name>
    <dbReference type="NCBI Taxonomy" id="1591085"/>
    <lineage>
        <taxon>Bacteria</taxon>
        <taxon>Pseudomonadati</taxon>
        <taxon>Bacteroidota</taxon>
        <taxon>Cytophagia</taxon>
        <taxon>Cytophagales</taxon>
        <taxon>Spirosomataceae</taxon>
        <taxon>Dyadobacter</taxon>
    </lineage>
</organism>
<dbReference type="SUPFAM" id="SSF53590">
    <property type="entry name" value="Nucleoside hydrolase"/>
    <property type="match status" value="1"/>
</dbReference>
<evidence type="ECO:0000259" key="2">
    <source>
        <dbReference type="Pfam" id="PF01156"/>
    </source>
</evidence>
<gene>
    <name evidence="3" type="ORF">CLV60_103369</name>
</gene>
<keyword evidence="3" id="KW-0378">Hydrolase</keyword>
<dbReference type="Pfam" id="PF01156">
    <property type="entry name" value="IU_nuc_hydro"/>
    <property type="match status" value="1"/>
</dbReference>
<dbReference type="Proteomes" id="UP000241964">
    <property type="component" value="Unassembled WGS sequence"/>
</dbReference>
<proteinExistence type="predicted"/>
<dbReference type="RefSeq" id="WP_229210868.1">
    <property type="nucleotide sequence ID" value="NZ_PYAS01000003.1"/>
</dbReference>
<keyword evidence="4" id="KW-1185">Reference proteome</keyword>
<protein>
    <submittedName>
        <fullName evidence="3">Inosine-uridine nucleoside N-ribohydrolase</fullName>
    </submittedName>
</protein>
<sequence>MPIHKLINSLQITACLALLLGSAGVYAQATQMPLTITPRTRVIIDNDLSGDPDGLFQVAHALMSPSAEIRAIIGSHLSVNDGFDPSKKQAENAAAKARELIGIVGGGNAVQVFAGSNTAMPNDSTPVKNAAVDFIIAEAMRTDTKAPLYVVCGAGLTEIASALLTEPRIAGKLTLIWIGGPEYTDLAVPPPGYSHVEYNLNIDKAAARAVFNRSAVPIWQIPRNAYRQCLMSYAQLLLKVKPQGQLGAYLYQQIAGILSRLQQYGLKAAETYVMGDSPLVLLTALQAQFEPDPSSSDYAARPAPLISPDGQYLHNHKGRMIRVYTRLDTYLMFEDFFAKLELRGH</sequence>
<feature type="chain" id="PRO_5015150033" evidence="1">
    <location>
        <begin position="28"/>
        <end position="345"/>
    </location>
</feature>
<name>A0A2P8GC03_9BACT</name>